<proteinExistence type="predicted"/>
<reference evidence="2" key="2">
    <citation type="submission" date="2023-02" db="EMBL/GenBank/DDBJ databases">
        <authorList>
            <person name="Swenson N.G."/>
            <person name="Wegrzyn J.L."/>
            <person name="Mcevoy S.L."/>
        </authorList>
    </citation>
    <scope>NUCLEOTIDE SEQUENCE</scope>
    <source>
        <strain evidence="2">91603</strain>
        <tissue evidence="2">Leaf</tissue>
    </source>
</reference>
<dbReference type="Proteomes" id="UP001064489">
    <property type="component" value="Chromosome 3"/>
</dbReference>
<keyword evidence="1" id="KW-1133">Transmembrane helix</keyword>
<sequence length="77" mass="8715">MFKINEGDPVQEKKSNCNLVDSFTLELEDTKKVVEKVDHEISTAATFVLICYILSLRPLVVLIFILKPEVASHPQDN</sequence>
<keyword evidence="1" id="KW-0472">Membrane</keyword>
<name>A0AAD5NUQ6_ACENE</name>
<dbReference type="AlphaFoldDB" id="A0AAD5NUQ6"/>
<reference evidence="2" key="1">
    <citation type="journal article" date="2022" name="Plant J.">
        <title>Strategies of tolerance reflected in two North American maple genomes.</title>
        <authorList>
            <person name="McEvoy S.L."/>
            <person name="Sezen U.U."/>
            <person name="Trouern-Trend A."/>
            <person name="McMahon S.M."/>
            <person name="Schaberg P.G."/>
            <person name="Yang J."/>
            <person name="Wegrzyn J.L."/>
            <person name="Swenson N.G."/>
        </authorList>
    </citation>
    <scope>NUCLEOTIDE SEQUENCE</scope>
    <source>
        <strain evidence="2">91603</strain>
    </source>
</reference>
<evidence type="ECO:0000256" key="1">
    <source>
        <dbReference type="SAM" id="Phobius"/>
    </source>
</evidence>
<keyword evidence="1" id="KW-0812">Transmembrane</keyword>
<evidence type="ECO:0000313" key="2">
    <source>
        <dbReference type="EMBL" id="KAI9185056.1"/>
    </source>
</evidence>
<comment type="caution">
    <text evidence="2">The sequence shown here is derived from an EMBL/GenBank/DDBJ whole genome shotgun (WGS) entry which is preliminary data.</text>
</comment>
<gene>
    <name evidence="2" type="ORF">LWI28_003762</name>
</gene>
<keyword evidence="3" id="KW-1185">Reference proteome</keyword>
<organism evidence="2 3">
    <name type="scientific">Acer negundo</name>
    <name type="common">Box elder</name>
    <dbReference type="NCBI Taxonomy" id="4023"/>
    <lineage>
        <taxon>Eukaryota</taxon>
        <taxon>Viridiplantae</taxon>
        <taxon>Streptophyta</taxon>
        <taxon>Embryophyta</taxon>
        <taxon>Tracheophyta</taxon>
        <taxon>Spermatophyta</taxon>
        <taxon>Magnoliopsida</taxon>
        <taxon>eudicotyledons</taxon>
        <taxon>Gunneridae</taxon>
        <taxon>Pentapetalae</taxon>
        <taxon>rosids</taxon>
        <taxon>malvids</taxon>
        <taxon>Sapindales</taxon>
        <taxon>Sapindaceae</taxon>
        <taxon>Hippocastanoideae</taxon>
        <taxon>Acereae</taxon>
        <taxon>Acer</taxon>
    </lineage>
</organism>
<accession>A0AAD5NUQ6</accession>
<protein>
    <submittedName>
        <fullName evidence="2">Uncharacterized protein</fullName>
    </submittedName>
</protein>
<evidence type="ECO:0000313" key="3">
    <source>
        <dbReference type="Proteomes" id="UP001064489"/>
    </source>
</evidence>
<feature type="transmembrane region" description="Helical" evidence="1">
    <location>
        <begin position="44"/>
        <end position="66"/>
    </location>
</feature>
<dbReference type="EMBL" id="JAJSOW010000100">
    <property type="protein sequence ID" value="KAI9185056.1"/>
    <property type="molecule type" value="Genomic_DNA"/>
</dbReference>